<organism evidence="2 3">
    <name type="scientific">Pelobacter propionicus (strain DSM 2379 / NBRC 103807 / OttBd1)</name>
    <dbReference type="NCBI Taxonomy" id="338966"/>
    <lineage>
        <taxon>Bacteria</taxon>
        <taxon>Pseudomonadati</taxon>
        <taxon>Thermodesulfobacteriota</taxon>
        <taxon>Desulfuromonadia</taxon>
        <taxon>Desulfuromonadales</taxon>
        <taxon>Desulfuromonadaceae</taxon>
        <taxon>Pelobacter</taxon>
    </lineage>
</organism>
<evidence type="ECO:0000313" key="3">
    <source>
        <dbReference type="Proteomes" id="UP000006732"/>
    </source>
</evidence>
<name>A1AMX3_PELPD</name>
<dbReference type="HOGENOM" id="CLU_1382399_0_0_7"/>
<accession>A1AMX3</accession>
<keyword evidence="3" id="KW-1185">Reference proteome</keyword>
<dbReference type="Proteomes" id="UP000006732">
    <property type="component" value="Chromosome"/>
</dbReference>
<dbReference type="STRING" id="338966.Ppro_1068"/>
<dbReference type="OrthoDB" id="5395108at2"/>
<dbReference type="RefSeq" id="WP_011734997.1">
    <property type="nucleotide sequence ID" value="NC_008609.1"/>
</dbReference>
<dbReference type="Pfam" id="PF14366">
    <property type="entry name" value="DUF4410"/>
    <property type="match status" value="1"/>
</dbReference>
<sequence>MKRLVSVVLLVMGWTVLAWAGEGVLPKPDVLGEETVLLTEKLSARYDGIIVRDFSVEGAEVVNMDKDEQARLKEVKPEIVRILTESIVKTLKSETRFARVSAKGGTSAKTVILEGKFTRFNAGHGAAKVFLGWFAPEGAKTNISVSGRLIDARSGKELATFSDTRSGHEGTAIGFVGEVFKIQAKDQGEEIAKFIGKLY</sequence>
<evidence type="ECO:0000256" key="1">
    <source>
        <dbReference type="SAM" id="SignalP"/>
    </source>
</evidence>
<evidence type="ECO:0008006" key="4">
    <source>
        <dbReference type="Google" id="ProtNLM"/>
    </source>
</evidence>
<feature type="signal peptide" evidence="1">
    <location>
        <begin position="1"/>
        <end position="20"/>
    </location>
</feature>
<keyword evidence="1" id="KW-0732">Signal</keyword>
<feature type="chain" id="PRO_5002631882" description="DUF4410 domain-containing protein" evidence="1">
    <location>
        <begin position="21"/>
        <end position="199"/>
    </location>
</feature>
<dbReference type="EMBL" id="CP000482">
    <property type="protein sequence ID" value="ABK98693.1"/>
    <property type="molecule type" value="Genomic_DNA"/>
</dbReference>
<dbReference type="AlphaFoldDB" id="A1AMX3"/>
<dbReference type="KEGG" id="ppd:Ppro_1068"/>
<proteinExistence type="predicted"/>
<evidence type="ECO:0000313" key="2">
    <source>
        <dbReference type="EMBL" id="ABK98693.1"/>
    </source>
</evidence>
<protein>
    <recommendedName>
        <fullName evidence="4">DUF4410 domain-containing protein</fullName>
    </recommendedName>
</protein>
<reference evidence="2 3" key="1">
    <citation type="submission" date="2006-10" db="EMBL/GenBank/DDBJ databases">
        <title>Complete sequence of chromosome of Pelobacter propionicus DSM 2379.</title>
        <authorList>
            <consortium name="US DOE Joint Genome Institute"/>
            <person name="Copeland A."/>
            <person name="Lucas S."/>
            <person name="Lapidus A."/>
            <person name="Barry K."/>
            <person name="Detter J.C."/>
            <person name="Glavina del Rio T."/>
            <person name="Hammon N."/>
            <person name="Israni S."/>
            <person name="Dalin E."/>
            <person name="Tice H."/>
            <person name="Pitluck S."/>
            <person name="Saunders E."/>
            <person name="Brettin T."/>
            <person name="Bruce D."/>
            <person name="Han C."/>
            <person name="Tapia R."/>
            <person name="Schmutz J."/>
            <person name="Larimer F."/>
            <person name="Land M."/>
            <person name="Hauser L."/>
            <person name="Kyrpides N."/>
            <person name="Kim E."/>
            <person name="Lovley D."/>
            <person name="Richardson P."/>
        </authorList>
    </citation>
    <scope>NUCLEOTIDE SEQUENCE [LARGE SCALE GENOMIC DNA]</scope>
    <source>
        <strain evidence="3">DSM 2379 / NBRC 103807 / OttBd1</strain>
    </source>
</reference>
<gene>
    <name evidence="2" type="ordered locus">Ppro_1068</name>
</gene>
<dbReference type="eggNOG" id="ENOG5033ZPH">
    <property type="taxonomic scope" value="Bacteria"/>
</dbReference>
<dbReference type="InterPro" id="IPR025522">
    <property type="entry name" value="DUF4410"/>
</dbReference>